<protein>
    <submittedName>
        <fullName evidence="1">GNAT family protein</fullName>
    </submittedName>
</protein>
<accession>A0ACD4NS97</accession>
<sequence length="207" mass="23628">MRLFDQLFGQVLPDIADERLLLRLPRADDYPQWRDLRAESRAFLAPWEPAWSGDELSRPAYRARLKRYRQEAVERSGYTFFLFDAKGDTLLGGATVGQIRRGVAQSCTLGYWMGERYAGRGLMRGAVELIKPFVFEVERLHRIEAACLPTNARSIALLQRCGFRYEGHLRKYLKIDGRWEDHNLYALLAEDGGARPTPGRLHSAAAG</sequence>
<evidence type="ECO:0000313" key="2">
    <source>
        <dbReference type="Proteomes" id="UP001163223"/>
    </source>
</evidence>
<proteinExistence type="predicted"/>
<name>A0ACD4NS97_9HYPH</name>
<dbReference type="EMBL" id="CP113520">
    <property type="protein sequence ID" value="WAJ29642.1"/>
    <property type="molecule type" value="Genomic_DNA"/>
</dbReference>
<gene>
    <name evidence="1" type="ORF">OXU80_05270</name>
</gene>
<dbReference type="Proteomes" id="UP001163223">
    <property type="component" value="Chromosome"/>
</dbReference>
<organism evidence="1 2">
    <name type="scientific">Antarcticirhabdus aurantiaca</name>
    <dbReference type="NCBI Taxonomy" id="2606717"/>
    <lineage>
        <taxon>Bacteria</taxon>
        <taxon>Pseudomonadati</taxon>
        <taxon>Pseudomonadota</taxon>
        <taxon>Alphaproteobacteria</taxon>
        <taxon>Hyphomicrobiales</taxon>
        <taxon>Aurantimonadaceae</taxon>
        <taxon>Antarcticirhabdus</taxon>
    </lineage>
</organism>
<reference evidence="1" key="1">
    <citation type="submission" date="2022-11" db="EMBL/GenBank/DDBJ databases">
        <title>beta-Carotene-producing bacterium, Jeongeuplla avenae sp. nov., alleviates the salt stress of Arabidopsis seedlings.</title>
        <authorList>
            <person name="Jiang L."/>
            <person name="Lee J."/>
        </authorList>
    </citation>
    <scope>NUCLEOTIDE SEQUENCE</scope>
    <source>
        <strain evidence="1">DY_R2A_6</strain>
    </source>
</reference>
<evidence type="ECO:0000313" key="1">
    <source>
        <dbReference type="EMBL" id="WAJ29642.1"/>
    </source>
</evidence>
<keyword evidence="2" id="KW-1185">Reference proteome</keyword>